<organism evidence="1 2">
    <name type="scientific">Endocarpon pusillum</name>
    <dbReference type="NCBI Taxonomy" id="364733"/>
    <lineage>
        <taxon>Eukaryota</taxon>
        <taxon>Fungi</taxon>
        <taxon>Dikarya</taxon>
        <taxon>Ascomycota</taxon>
        <taxon>Pezizomycotina</taxon>
        <taxon>Eurotiomycetes</taxon>
        <taxon>Chaetothyriomycetidae</taxon>
        <taxon>Verrucariales</taxon>
        <taxon>Verrucariaceae</taxon>
        <taxon>Endocarpon</taxon>
    </lineage>
</organism>
<comment type="caution">
    <text evidence="1">The sequence shown here is derived from an EMBL/GenBank/DDBJ whole genome shotgun (WGS) entry which is preliminary data.</text>
</comment>
<evidence type="ECO:0000313" key="2">
    <source>
        <dbReference type="Proteomes" id="UP000606974"/>
    </source>
</evidence>
<protein>
    <submittedName>
        <fullName evidence="1">Uncharacterized protein</fullName>
    </submittedName>
</protein>
<sequence length="126" mass="13872">MKTRVQYDSISGVQHLFYIIGNQAAPGISLVIELREYSDLHIEIYAPQRRMKVSDQTFINSSTPRKAGNSGPVAIDVSSTIKVTHFTAHAKTWLSGLVSPISCVNFTISRLLLVHLSLTAQSILGF</sequence>
<evidence type="ECO:0000313" key="1">
    <source>
        <dbReference type="EMBL" id="KAF7514083.1"/>
    </source>
</evidence>
<dbReference type="Proteomes" id="UP000606974">
    <property type="component" value="Unassembled WGS sequence"/>
</dbReference>
<proteinExistence type="predicted"/>
<gene>
    <name evidence="1" type="ORF">GJ744_004408</name>
</gene>
<keyword evidence="2" id="KW-1185">Reference proteome</keyword>
<dbReference type="EMBL" id="JAACFV010000002">
    <property type="protein sequence ID" value="KAF7514083.1"/>
    <property type="molecule type" value="Genomic_DNA"/>
</dbReference>
<name>A0A8H7ARW1_9EURO</name>
<accession>A0A8H7ARW1</accession>
<reference evidence="1" key="1">
    <citation type="submission" date="2020-02" db="EMBL/GenBank/DDBJ databases">
        <authorList>
            <person name="Palmer J.M."/>
        </authorList>
    </citation>
    <scope>NUCLEOTIDE SEQUENCE</scope>
    <source>
        <strain evidence="1">EPUS1.4</strain>
        <tissue evidence="1">Thallus</tissue>
    </source>
</reference>
<dbReference type="AlphaFoldDB" id="A0A8H7ARW1"/>